<keyword evidence="2 8" id="KW-0690">Ribosome biogenesis</keyword>
<comment type="function">
    <text evidence="8">Required for ribosome biogenesis. Part of a complex which catalyzes pseudouridylation of rRNA. This involves the isomerization of uridine such that the ribose is subsequently attached to C5, instead of the normal N1. Pseudouridine ("psi") residues may serve to stabilize the conformation of rRNAs.</text>
</comment>
<dbReference type="InterPro" id="IPR007504">
    <property type="entry name" value="H/ACA_rnp_Gar1/Naf1"/>
</dbReference>
<dbReference type="AlphaFoldDB" id="A0A6A0GPV2"/>
<dbReference type="OrthoDB" id="2187159at2759"/>
<comment type="similarity">
    <text evidence="7 8">Belongs to the GAR1 family.</text>
</comment>
<comment type="subcellular location">
    <subcellularLocation>
        <location evidence="1 8">Nucleus</location>
        <location evidence="1 8">Nucleolus</location>
    </subcellularLocation>
</comment>
<evidence type="ECO:0000256" key="9">
    <source>
        <dbReference type="SAM" id="MobiDB-lite"/>
    </source>
</evidence>
<feature type="region of interest" description="Disordered" evidence="9">
    <location>
        <begin position="136"/>
        <end position="225"/>
    </location>
</feature>
<dbReference type="GO" id="GO:0000454">
    <property type="term" value="P:snoRNA guided rRNA pseudouridine synthesis"/>
    <property type="evidence" value="ECO:0007669"/>
    <property type="project" value="TreeGrafter"/>
</dbReference>
<accession>A0A6A0GPV2</accession>
<name>A0A6A0GPV2_HYAAZ</name>
<evidence type="ECO:0000256" key="2">
    <source>
        <dbReference type="ARBA" id="ARBA00022517"/>
    </source>
</evidence>
<dbReference type="PANTHER" id="PTHR23237:SF6">
    <property type="entry name" value="H_ACA RIBONUCLEOPROTEIN COMPLEX SUBUNIT 1"/>
    <property type="match status" value="1"/>
</dbReference>
<dbReference type="Pfam" id="PF04410">
    <property type="entry name" value="Gar1"/>
    <property type="match status" value="1"/>
</dbReference>
<evidence type="ECO:0000256" key="7">
    <source>
        <dbReference type="ARBA" id="ARBA00038293"/>
    </source>
</evidence>
<keyword evidence="5 8" id="KW-0539">Nucleus</keyword>
<dbReference type="EMBL" id="JQDR03017361">
    <property type="protein sequence ID" value="KAA0183896.1"/>
    <property type="molecule type" value="Genomic_DNA"/>
</dbReference>
<reference evidence="10" key="1">
    <citation type="submission" date="2014-08" db="EMBL/GenBank/DDBJ databases">
        <authorList>
            <person name="Murali S."/>
            <person name="Richards S."/>
            <person name="Bandaranaike D."/>
            <person name="Bellair M."/>
            <person name="Blankenburg K."/>
            <person name="Chao H."/>
            <person name="Dinh H."/>
            <person name="Doddapaneni H."/>
            <person name="Dugan-Rocha S."/>
            <person name="Elkadiri S."/>
            <person name="Gnanaolivu R."/>
            <person name="Hughes D."/>
            <person name="Lee S."/>
            <person name="Li M."/>
            <person name="Ming W."/>
            <person name="Munidasa M."/>
            <person name="Muniz J."/>
            <person name="Nguyen L."/>
            <person name="Osuji N."/>
            <person name="Pu L.-L."/>
            <person name="Puazo M."/>
            <person name="Skinner E."/>
            <person name="Qu C."/>
            <person name="Quiroz J."/>
            <person name="Raj R."/>
            <person name="Weissenberger G."/>
            <person name="Xin Y."/>
            <person name="Zou X."/>
            <person name="Han Y."/>
            <person name="Worley K."/>
            <person name="Muzny D."/>
            <person name="Gibbs R."/>
        </authorList>
    </citation>
    <scope>NUCLEOTIDE SEQUENCE</scope>
    <source>
        <strain evidence="10">HAZT.00-mixed</strain>
        <tissue evidence="10">Whole organism</tissue>
    </source>
</reference>
<evidence type="ECO:0000256" key="5">
    <source>
        <dbReference type="ARBA" id="ARBA00023242"/>
    </source>
</evidence>
<reference evidence="10" key="2">
    <citation type="journal article" date="2018" name="Environ. Sci. Technol.">
        <title>The Toxicogenome of Hyalella azteca: A Model for Sediment Ecotoxicology and Evolutionary Toxicology.</title>
        <authorList>
            <person name="Poynton H.C."/>
            <person name="Hasenbein S."/>
            <person name="Benoit J.B."/>
            <person name="Sepulveda M.S."/>
            <person name="Poelchau M.F."/>
            <person name="Hughes D.S.T."/>
            <person name="Murali S.C."/>
            <person name="Chen S."/>
            <person name="Glastad K.M."/>
            <person name="Goodisman M.A.D."/>
            <person name="Werren J.H."/>
            <person name="Vineis J.H."/>
            <person name="Bowen J.L."/>
            <person name="Friedrich M."/>
            <person name="Jones J."/>
            <person name="Robertson H.M."/>
            <person name="Feyereisen R."/>
            <person name="Mechler-Hickson A."/>
            <person name="Mathers N."/>
            <person name="Lee C.E."/>
            <person name="Colbourne J.K."/>
            <person name="Biales A."/>
            <person name="Johnston J.S."/>
            <person name="Wellborn G.A."/>
            <person name="Rosendale A.J."/>
            <person name="Cridge A.G."/>
            <person name="Munoz-Torres M.C."/>
            <person name="Bain P.A."/>
            <person name="Manny A.R."/>
            <person name="Major K.M."/>
            <person name="Lambert F.N."/>
            <person name="Vulpe C.D."/>
            <person name="Tuck P."/>
            <person name="Blalock B.J."/>
            <person name="Lin Y.Y."/>
            <person name="Smith M.E."/>
            <person name="Ochoa-Acuna H."/>
            <person name="Chen M.M."/>
            <person name="Childers C.P."/>
            <person name="Qu J."/>
            <person name="Dugan S."/>
            <person name="Lee S.L."/>
            <person name="Chao H."/>
            <person name="Dinh H."/>
            <person name="Han Y."/>
            <person name="Doddapaneni H."/>
            <person name="Worley K.C."/>
            <person name="Muzny D.M."/>
            <person name="Gibbs R.A."/>
            <person name="Richards S."/>
        </authorList>
    </citation>
    <scope>NUCLEOTIDE SEQUENCE</scope>
    <source>
        <strain evidence="10">HAZT.00-mixed</strain>
        <tissue evidence="10">Whole organism</tissue>
    </source>
</reference>
<evidence type="ECO:0000256" key="1">
    <source>
        <dbReference type="ARBA" id="ARBA00004604"/>
    </source>
</evidence>
<evidence type="ECO:0000256" key="4">
    <source>
        <dbReference type="ARBA" id="ARBA00022884"/>
    </source>
</evidence>
<evidence type="ECO:0000256" key="8">
    <source>
        <dbReference type="RuleBase" id="RU364004"/>
    </source>
</evidence>
<dbReference type="Gene3D" id="2.40.10.230">
    <property type="entry name" value="Probable tRNA pseudouridine synthase domain"/>
    <property type="match status" value="1"/>
</dbReference>
<evidence type="ECO:0000256" key="3">
    <source>
        <dbReference type="ARBA" id="ARBA00022552"/>
    </source>
</evidence>
<dbReference type="PANTHER" id="PTHR23237">
    <property type="entry name" value="NUCLEOLAR PROTEIN FAMILY A MEMBER 1 SNORNP PROTEIN GAR1"/>
    <property type="match status" value="1"/>
</dbReference>
<reference evidence="10" key="3">
    <citation type="submission" date="2019-06" db="EMBL/GenBank/DDBJ databases">
        <authorList>
            <person name="Poynton C."/>
            <person name="Hasenbein S."/>
            <person name="Benoit J.B."/>
            <person name="Sepulveda M.S."/>
            <person name="Poelchau M.F."/>
            <person name="Murali S.C."/>
            <person name="Chen S."/>
            <person name="Glastad K.M."/>
            <person name="Werren J.H."/>
            <person name="Vineis J.H."/>
            <person name="Bowen J.L."/>
            <person name="Friedrich M."/>
            <person name="Jones J."/>
            <person name="Robertson H.M."/>
            <person name="Feyereisen R."/>
            <person name="Mechler-Hickson A."/>
            <person name="Mathers N."/>
            <person name="Lee C.E."/>
            <person name="Colbourne J.K."/>
            <person name="Biales A."/>
            <person name="Johnston J.S."/>
            <person name="Wellborn G.A."/>
            <person name="Rosendale A.J."/>
            <person name="Cridge A.G."/>
            <person name="Munoz-Torres M.C."/>
            <person name="Bain P.A."/>
            <person name="Manny A.R."/>
            <person name="Major K.M."/>
            <person name="Lambert F.N."/>
            <person name="Vulpe C.D."/>
            <person name="Tuck P."/>
            <person name="Blalock B.J."/>
            <person name="Lin Y.-Y."/>
            <person name="Smith M.E."/>
            <person name="Ochoa-Acuna H."/>
            <person name="Chen M.-J.M."/>
            <person name="Childers C.P."/>
            <person name="Qu J."/>
            <person name="Dugan S."/>
            <person name="Lee S.L."/>
            <person name="Chao H."/>
            <person name="Dinh H."/>
            <person name="Han Y."/>
            <person name="Doddapaneni H."/>
            <person name="Worley K.C."/>
            <person name="Muzny D.M."/>
            <person name="Gibbs R.A."/>
            <person name="Richards S."/>
        </authorList>
    </citation>
    <scope>NUCLEOTIDE SEQUENCE</scope>
    <source>
        <strain evidence="10">HAZT.00-mixed</strain>
        <tissue evidence="10">Whole organism</tissue>
    </source>
</reference>
<dbReference type="GO" id="GO:0031429">
    <property type="term" value="C:box H/ACA snoRNP complex"/>
    <property type="evidence" value="ECO:0007669"/>
    <property type="project" value="TreeGrafter"/>
</dbReference>
<dbReference type="SUPFAM" id="SSF50447">
    <property type="entry name" value="Translation proteins"/>
    <property type="match status" value="1"/>
</dbReference>
<dbReference type="FunFam" id="2.40.10.230:FF:000001">
    <property type="entry name" value="H/ACA ribonucleoprotein complex subunit"/>
    <property type="match status" value="1"/>
</dbReference>
<keyword evidence="4 8" id="KW-0694">RNA-binding</keyword>
<feature type="region of interest" description="Disordered" evidence="9">
    <location>
        <begin position="22"/>
        <end position="43"/>
    </location>
</feature>
<keyword evidence="3 8" id="KW-0698">rRNA processing</keyword>
<comment type="caution">
    <text evidence="10">The sequence shown here is derived from an EMBL/GenBank/DDBJ whole genome shotgun (WGS) entry which is preliminary data.</text>
</comment>
<proteinExistence type="inferred from homology"/>
<dbReference type="Proteomes" id="UP000711488">
    <property type="component" value="Unassembled WGS sequence"/>
</dbReference>
<gene>
    <name evidence="10" type="ORF">HAZT_HAZT004100</name>
</gene>
<comment type="subunit">
    <text evidence="8">Component of the small nucleolar ribonucleoprotein particles containing H/ACA-type snoRNAs (H/ACA snoRNPs).</text>
</comment>
<keyword evidence="6 8" id="KW-0687">Ribonucleoprotein</keyword>
<evidence type="ECO:0000313" key="10">
    <source>
        <dbReference type="EMBL" id="KAA0183896.1"/>
    </source>
</evidence>
<sequence>MNFVFSLVLSIRMAPFQGGRGFGGRGGGRGGRGGFGGGRGGFNAGPPERVIEYAEFMHSCEGDLVCRVVHKDPPHFNAPLYFEDKEEVGKIDEIFGTPDEIFISVRLPEAKAASSFNNSRKLFIDPYKLLPISRFTSGAESSGGRGGSRGRGGARGGRGGGFGGGRGGGFGGRGGGRGGGFGGRGGGGGFGGRGGGGGFGGRGGGGGFGGRGSFGRGGGRGFARN</sequence>
<dbReference type="InterPro" id="IPR009000">
    <property type="entry name" value="Transl_B-barrel_sf"/>
</dbReference>
<dbReference type="InterPro" id="IPR038664">
    <property type="entry name" value="Gar1/Naf1_Cbf5-bd_sf"/>
</dbReference>
<evidence type="ECO:0000256" key="6">
    <source>
        <dbReference type="ARBA" id="ARBA00023274"/>
    </source>
</evidence>
<dbReference type="GO" id="GO:0034513">
    <property type="term" value="F:box H/ACA snoRNA binding"/>
    <property type="evidence" value="ECO:0007669"/>
    <property type="project" value="TreeGrafter"/>
</dbReference>
<protein>
    <recommendedName>
        <fullName evidence="8">H/ACA ribonucleoprotein complex subunit</fullName>
    </recommendedName>
</protein>
<organism evidence="10">
    <name type="scientific">Hyalella azteca</name>
    <name type="common">Amphipod</name>
    <dbReference type="NCBI Taxonomy" id="294128"/>
    <lineage>
        <taxon>Eukaryota</taxon>
        <taxon>Metazoa</taxon>
        <taxon>Ecdysozoa</taxon>
        <taxon>Arthropoda</taxon>
        <taxon>Crustacea</taxon>
        <taxon>Multicrustacea</taxon>
        <taxon>Malacostraca</taxon>
        <taxon>Eumalacostraca</taxon>
        <taxon>Peracarida</taxon>
        <taxon>Amphipoda</taxon>
        <taxon>Senticaudata</taxon>
        <taxon>Talitrida</taxon>
        <taxon>Talitroidea</taxon>
        <taxon>Hyalellidae</taxon>
        <taxon>Hyalella</taxon>
    </lineage>
</organism>
<feature type="compositionally biased region" description="Gly residues" evidence="9">
    <location>
        <begin position="141"/>
        <end position="225"/>
    </location>
</feature>